<evidence type="ECO:0000256" key="7">
    <source>
        <dbReference type="SAM" id="Phobius"/>
    </source>
</evidence>
<dbReference type="PANTHER" id="PTHR43655:SF8">
    <property type="entry name" value="PARAPLEGIN"/>
    <property type="match status" value="1"/>
</dbReference>
<dbReference type="EMBL" id="KZ351247">
    <property type="protein sequence ID" value="PIO63132.1"/>
    <property type="molecule type" value="Genomic_DNA"/>
</dbReference>
<keyword evidence="3" id="KW-0547">Nucleotide-binding</keyword>
<reference evidence="8 9" key="1">
    <citation type="submission" date="2015-09" db="EMBL/GenBank/DDBJ databases">
        <title>Draft genome of the parasitic nematode Teladorsagia circumcincta isolate WARC Sus (inbred).</title>
        <authorList>
            <person name="Mitreva M."/>
        </authorList>
    </citation>
    <scope>NUCLEOTIDE SEQUENCE [LARGE SCALE GENOMIC DNA]</scope>
    <source>
        <strain evidence="8 9">S</strain>
    </source>
</reference>
<dbReference type="GO" id="GO:0005745">
    <property type="term" value="C:m-AAA complex"/>
    <property type="evidence" value="ECO:0007669"/>
    <property type="project" value="TreeGrafter"/>
</dbReference>
<keyword evidence="9" id="KW-1185">Reference proteome</keyword>
<dbReference type="AlphaFoldDB" id="A0A2G9U0B1"/>
<feature type="transmembrane region" description="Helical" evidence="7">
    <location>
        <begin position="93"/>
        <end position="113"/>
    </location>
</feature>
<keyword evidence="2" id="KW-0479">Metal-binding</keyword>
<evidence type="ECO:0000313" key="9">
    <source>
        <dbReference type="Proteomes" id="UP000230423"/>
    </source>
</evidence>
<dbReference type="PANTHER" id="PTHR43655">
    <property type="entry name" value="ATP-DEPENDENT PROTEASE"/>
    <property type="match status" value="1"/>
</dbReference>
<gene>
    <name evidence="8" type="ORF">TELCIR_15284</name>
</gene>
<protein>
    <submittedName>
        <fullName evidence="8">Uncharacterized protein</fullName>
    </submittedName>
</protein>
<dbReference type="GO" id="GO:0008237">
    <property type="term" value="F:metallopeptidase activity"/>
    <property type="evidence" value="ECO:0007669"/>
    <property type="project" value="UniProtKB-KW"/>
</dbReference>
<evidence type="ECO:0000256" key="3">
    <source>
        <dbReference type="ARBA" id="ARBA00022741"/>
    </source>
</evidence>
<keyword evidence="6" id="KW-0378">Hydrolase</keyword>
<evidence type="ECO:0000256" key="5">
    <source>
        <dbReference type="ARBA" id="ARBA00022840"/>
    </source>
</evidence>
<sequence>MEGMLAKTRAFYYISSPYRSTKSSFSLKKTWPTYTPMLDLRRPRESQWHPSTVWAFRVFHGLKQRSVLLKMRCGYPQNTGFRFNIDVWRQCTLSQWLTLILISGLAIGAYMLFKRFKGSFNLSDMMSNITKGKYTVIDPHSPEGKKQLKIKFKDVAGCFEAKQEISEFVDYLKNPNKYTVSFFYIFFQ</sequence>
<accession>A0A2G9U0B1</accession>
<dbReference type="GO" id="GO:0034982">
    <property type="term" value="P:mitochondrial protein processing"/>
    <property type="evidence" value="ECO:0007669"/>
    <property type="project" value="TreeGrafter"/>
</dbReference>
<keyword evidence="7" id="KW-0812">Transmembrane</keyword>
<evidence type="ECO:0000256" key="6">
    <source>
        <dbReference type="ARBA" id="ARBA00023049"/>
    </source>
</evidence>
<evidence type="ECO:0000256" key="4">
    <source>
        <dbReference type="ARBA" id="ARBA00022833"/>
    </source>
</evidence>
<evidence type="ECO:0000256" key="1">
    <source>
        <dbReference type="ARBA" id="ARBA00001947"/>
    </source>
</evidence>
<dbReference type="InterPro" id="IPR050928">
    <property type="entry name" value="ATP-dep_Zn_Metalloprotease"/>
</dbReference>
<name>A0A2G9U0B1_TELCI</name>
<evidence type="ECO:0000313" key="8">
    <source>
        <dbReference type="EMBL" id="PIO63132.1"/>
    </source>
</evidence>
<dbReference type="OrthoDB" id="5863010at2759"/>
<evidence type="ECO:0000256" key="2">
    <source>
        <dbReference type="ARBA" id="ARBA00022723"/>
    </source>
</evidence>
<dbReference type="GO" id="GO:0046872">
    <property type="term" value="F:metal ion binding"/>
    <property type="evidence" value="ECO:0007669"/>
    <property type="project" value="UniProtKB-KW"/>
</dbReference>
<keyword evidence="5" id="KW-0067">ATP-binding</keyword>
<keyword evidence="4" id="KW-0862">Zinc</keyword>
<keyword evidence="6" id="KW-0482">Metalloprotease</keyword>
<comment type="cofactor">
    <cofactor evidence="1">
        <name>Zn(2+)</name>
        <dbReference type="ChEBI" id="CHEBI:29105"/>
    </cofactor>
</comment>
<keyword evidence="7" id="KW-1133">Transmembrane helix</keyword>
<organism evidence="8 9">
    <name type="scientific">Teladorsagia circumcincta</name>
    <name type="common">Brown stomach worm</name>
    <name type="synonym">Ostertagia circumcincta</name>
    <dbReference type="NCBI Taxonomy" id="45464"/>
    <lineage>
        <taxon>Eukaryota</taxon>
        <taxon>Metazoa</taxon>
        <taxon>Ecdysozoa</taxon>
        <taxon>Nematoda</taxon>
        <taxon>Chromadorea</taxon>
        <taxon>Rhabditida</taxon>
        <taxon>Rhabditina</taxon>
        <taxon>Rhabditomorpha</taxon>
        <taxon>Strongyloidea</taxon>
        <taxon>Trichostrongylidae</taxon>
        <taxon>Teladorsagia</taxon>
    </lineage>
</organism>
<dbReference type="Proteomes" id="UP000230423">
    <property type="component" value="Unassembled WGS sequence"/>
</dbReference>
<proteinExistence type="predicted"/>
<dbReference type="GO" id="GO:0005524">
    <property type="term" value="F:ATP binding"/>
    <property type="evidence" value="ECO:0007669"/>
    <property type="project" value="UniProtKB-KW"/>
</dbReference>
<keyword evidence="6" id="KW-0645">Protease</keyword>
<keyword evidence="7" id="KW-0472">Membrane</keyword>